<keyword evidence="1" id="KW-0812">Transmembrane</keyword>
<accession>A0ABR2ZVX3</accession>
<evidence type="ECO:0000256" key="1">
    <source>
        <dbReference type="SAM" id="Phobius"/>
    </source>
</evidence>
<gene>
    <name evidence="2" type="ORF">AAF712_008066</name>
</gene>
<keyword evidence="3" id="KW-1185">Reference proteome</keyword>
<comment type="caution">
    <text evidence="2">The sequence shown here is derived from an EMBL/GenBank/DDBJ whole genome shotgun (WGS) entry which is preliminary data.</text>
</comment>
<proteinExistence type="predicted"/>
<dbReference type="Proteomes" id="UP001437256">
    <property type="component" value="Unassembled WGS sequence"/>
</dbReference>
<evidence type="ECO:0000313" key="3">
    <source>
        <dbReference type="Proteomes" id="UP001437256"/>
    </source>
</evidence>
<reference evidence="2 3" key="1">
    <citation type="submission" date="2024-05" db="EMBL/GenBank/DDBJ databases">
        <title>A draft genome resource for the thread blight pathogen Marasmius tenuissimus strain MS-2.</title>
        <authorList>
            <person name="Yulfo-Soto G.E."/>
            <person name="Baruah I.K."/>
            <person name="Amoako-Attah I."/>
            <person name="Bukari Y."/>
            <person name="Meinhardt L.W."/>
            <person name="Bailey B.A."/>
            <person name="Cohen S.P."/>
        </authorList>
    </citation>
    <scope>NUCLEOTIDE SEQUENCE [LARGE SCALE GENOMIC DNA]</scope>
    <source>
        <strain evidence="2 3">MS-2</strain>
    </source>
</reference>
<keyword evidence="1" id="KW-1133">Transmembrane helix</keyword>
<organism evidence="2 3">
    <name type="scientific">Marasmius tenuissimus</name>
    <dbReference type="NCBI Taxonomy" id="585030"/>
    <lineage>
        <taxon>Eukaryota</taxon>
        <taxon>Fungi</taxon>
        <taxon>Dikarya</taxon>
        <taxon>Basidiomycota</taxon>
        <taxon>Agaricomycotina</taxon>
        <taxon>Agaricomycetes</taxon>
        <taxon>Agaricomycetidae</taxon>
        <taxon>Agaricales</taxon>
        <taxon>Marasmiineae</taxon>
        <taxon>Marasmiaceae</taxon>
        <taxon>Marasmius</taxon>
    </lineage>
</organism>
<dbReference type="EMBL" id="JBBXMP010000054">
    <property type="protein sequence ID" value="KAL0064944.1"/>
    <property type="molecule type" value="Genomic_DNA"/>
</dbReference>
<name>A0ABR2ZVX3_9AGAR</name>
<evidence type="ECO:0000313" key="2">
    <source>
        <dbReference type="EMBL" id="KAL0064944.1"/>
    </source>
</evidence>
<protein>
    <submittedName>
        <fullName evidence="2">Uncharacterized protein</fullName>
    </submittedName>
</protein>
<keyword evidence="1" id="KW-0472">Membrane</keyword>
<sequence length="146" mass="16548">MVSAAFSFAHAWAILAEEVSLEFLLAILEVAICLTAINLPAIISFVFKIKDDTPTNENAERLKNLKTLQLTLPEHRRVSSLSSNSTKSRSLRGSCVLAKPQSVYDPAWLQSEMLAFDNLVQRSLIEWERQEVERRQRTKQGNYQGL</sequence>
<feature type="transmembrane region" description="Helical" evidence="1">
    <location>
        <begin position="26"/>
        <end position="47"/>
    </location>
</feature>